<feature type="region of interest" description="Disordered" evidence="1">
    <location>
        <begin position="21"/>
        <end position="74"/>
    </location>
</feature>
<evidence type="ECO:0000313" key="4">
    <source>
        <dbReference type="Proteomes" id="UP001500653"/>
    </source>
</evidence>
<feature type="chain" id="PRO_5046458244" evidence="2">
    <location>
        <begin position="18"/>
        <end position="208"/>
    </location>
</feature>
<dbReference type="PROSITE" id="PS51257">
    <property type="entry name" value="PROKAR_LIPOPROTEIN"/>
    <property type="match status" value="1"/>
</dbReference>
<protein>
    <submittedName>
        <fullName evidence="3">DUF3558 domain-containing protein</fullName>
    </submittedName>
</protein>
<evidence type="ECO:0000313" key="3">
    <source>
        <dbReference type="EMBL" id="GAA1250994.1"/>
    </source>
</evidence>
<gene>
    <name evidence="3" type="ORF">GCM10009676_42210</name>
</gene>
<accession>A0ABN1WIE6</accession>
<sequence>MKRAVALVAAGSAVVLAAGCSGESAGQPEPDPTSSASSSATPPSTDGSVGDSDLPHSGAPEVSNPLPESVLSGDPCEALTRSQLEWALGSAVPGERRDIDMLGPRCSWDDDGGGFTLTFLTATRQGLSIIYSNNQDGGRRTLTEVEPVHDLPTITLSEERIACSAAVGLADEYAVLVNVTLGPGKDTDACDSALRLSDMVVGNLKDKA</sequence>
<dbReference type="Pfam" id="PF12079">
    <property type="entry name" value="DUF3558"/>
    <property type="match status" value="1"/>
</dbReference>
<feature type="signal peptide" evidence="2">
    <location>
        <begin position="1"/>
        <end position="17"/>
    </location>
</feature>
<reference evidence="3 4" key="1">
    <citation type="journal article" date="2019" name="Int. J. Syst. Evol. Microbiol.">
        <title>The Global Catalogue of Microorganisms (GCM) 10K type strain sequencing project: providing services to taxonomists for standard genome sequencing and annotation.</title>
        <authorList>
            <consortium name="The Broad Institute Genomics Platform"/>
            <consortium name="The Broad Institute Genome Sequencing Center for Infectious Disease"/>
            <person name="Wu L."/>
            <person name="Ma J."/>
        </authorList>
    </citation>
    <scope>NUCLEOTIDE SEQUENCE [LARGE SCALE GENOMIC DNA]</scope>
    <source>
        <strain evidence="3 4">JCM 13023</strain>
    </source>
</reference>
<dbReference type="InterPro" id="IPR024520">
    <property type="entry name" value="DUF3558"/>
</dbReference>
<evidence type="ECO:0000256" key="1">
    <source>
        <dbReference type="SAM" id="MobiDB-lite"/>
    </source>
</evidence>
<keyword evidence="2" id="KW-0732">Signal</keyword>
<feature type="compositionally biased region" description="Low complexity" evidence="1">
    <location>
        <begin position="32"/>
        <end position="45"/>
    </location>
</feature>
<dbReference type="EMBL" id="BAAALN010000018">
    <property type="protein sequence ID" value="GAA1250994.1"/>
    <property type="molecule type" value="Genomic_DNA"/>
</dbReference>
<comment type="caution">
    <text evidence="3">The sequence shown here is derived from an EMBL/GenBank/DDBJ whole genome shotgun (WGS) entry which is preliminary data.</text>
</comment>
<proteinExistence type="predicted"/>
<dbReference type="RefSeq" id="WP_253864130.1">
    <property type="nucleotide sequence ID" value="NZ_BAAALN010000018.1"/>
</dbReference>
<evidence type="ECO:0000256" key="2">
    <source>
        <dbReference type="SAM" id="SignalP"/>
    </source>
</evidence>
<dbReference type="Proteomes" id="UP001500653">
    <property type="component" value="Unassembled WGS sequence"/>
</dbReference>
<organism evidence="3 4">
    <name type="scientific">Prauserella halophila</name>
    <dbReference type="NCBI Taxonomy" id="185641"/>
    <lineage>
        <taxon>Bacteria</taxon>
        <taxon>Bacillati</taxon>
        <taxon>Actinomycetota</taxon>
        <taxon>Actinomycetes</taxon>
        <taxon>Pseudonocardiales</taxon>
        <taxon>Pseudonocardiaceae</taxon>
        <taxon>Prauserella</taxon>
    </lineage>
</organism>
<name>A0ABN1WIE6_9PSEU</name>
<keyword evidence="4" id="KW-1185">Reference proteome</keyword>